<organism evidence="12 13">
    <name type="scientific">Folsomia candida</name>
    <name type="common">Springtail</name>
    <dbReference type="NCBI Taxonomy" id="158441"/>
    <lineage>
        <taxon>Eukaryota</taxon>
        <taxon>Metazoa</taxon>
        <taxon>Ecdysozoa</taxon>
        <taxon>Arthropoda</taxon>
        <taxon>Hexapoda</taxon>
        <taxon>Collembola</taxon>
        <taxon>Entomobryomorpha</taxon>
        <taxon>Isotomoidea</taxon>
        <taxon>Isotomidae</taxon>
        <taxon>Proisotominae</taxon>
        <taxon>Folsomia</taxon>
    </lineage>
</organism>
<dbReference type="GO" id="GO:0005886">
    <property type="term" value="C:plasma membrane"/>
    <property type="evidence" value="ECO:0007669"/>
    <property type="project" value="UniProtKB-SubCell"/>
</dbReference>
<feature type="transmembrane region" description="Helical" evidence="10">
    <location>
        <begin position="331"/>
        <end position="352"/>
    </location>
</feature>
<keyword evidence="6 10" id="KW-1133">Transmembrane helix</keyword>
<proteinExistence type="inferred from homology"/>
<feature type="transmembrane region" description="Helical" evidence="10">
    <location>
        <begin position="500"/>
        <end position="519"/>
    </location>
</feature>
<comment type="similarity">
    <text evidence="8">Belongs to the major facilitator superfamily. Sugar transporter (TC 2.A.1.1) family. Trehalose transporter subfamily.</text>
</comment>
<evidence type="ECO:0000259" key="11">
    <source>
        <dbReference type="PROSITE" id="PS50850"/>
    </source>
</evidence>
<dbReference type="AlphaFoldDB" id="A0A226D991"/>
<dbReference type="OrthoDB" id="6612291at2759"/>
<feature type="transmembrane region" description="Helical" evidence="10">
    <location>
        <begin position="398"/>
        <end position="420"/>
    </location>
</feature>
<dbReference type="FunFam" id="1.20.1250.20:FF:000218">
    <property type="entry name" value="facilitated trehalose transporter Tret1"/>
    <property type="match status" value="1"/>
</dbReference>
<feature type="domain" description="Major facilitator superfamily (MFS) profile" evidence="11">
    <location>
        <begin position="38"/>
        <end position="523"/>
    </location>
</feature>
<evidence type="ECO:0000256" key="9">
    <source>
        <dbReference type="RuleBase" id="RU003346"/>
    </source>
</evidence>
<dbReference type="InterPro" id="IPR005828">
    <property type="entry name" value="MFS_sugar_transport-like"/>
</dbReference>
<evidence type="ECO:0000256" key="2">
    <source>
        <dbReference type="ARBA" id="ARBA00022448"/>
    </source>
</evidence>
<dbReference type="PRINTS" id="PR00171">
    <property type="entry name" value="SUGRTRNSPORT"/>
</dbReference>
<evidence type="ECO:0000313" key="12">
    <source>
        <dbReference type="EMBL" id="OXA41779.1"/>
    </source>
</evidence>
<evidence type="ECO:0000313" key="13">
    <source>
        <dbReference type="Proteomes" id="UP000198287"/>
    </source>
</evidence>
<dbReference type="InterPro" id="IPR050549">
    <property type="entry name" value="MFS_Trehalose_Transporter"/>
</dbReference>
<feature type="transmembrane region" description="Helical" evidence="10">
    <location>
        <begin position="126"/>
        <end position="144"/>
    </location>
</feature>
<feature type="transmembrane region" description="Helical" evidence="10">
    <location>
        <begin position="372"/>
        <end position="391"/>
    </location>
</feature>
<comment type="caution">
    <text evidence="12">The sequence shown here is derived from an EMBL/GenBank/DDBJ whole genome shotgun (WGS) entry which is preliminary data.</text>
</comment>
<name>A0A226D991_FOLCA</name>
<keyword evidence="5 10" id="KW-0812">Transmembrane</keyword>
<dbReference type="PANTHER" id="PTHR48021">
    <property type="match status" value="1"/>
</dbReference>
<dbReference type="EMBL" id="LNIX01000028">
    <property type="protein sequence ID" value="OXA41779.1"/>
    <property type="molecule type" value="Genomic_DNA"/>
</dbReference>
<feature type="transmembrane region" description="Helical" evidence="10">
    <location>
        <begin position="215"/>
        <end position="237"/>
    </location>
</feature>
<dbReference type="Proteomes" id="UP000198287">
    <property type="component" value="Unassembled WGS sequence"/>
</dbReference>
<evidence type="ECO:0000256" key="3">
    <source>
        <dbReference type="ARBA" id="ARBA00022475"/>
    </source>
</evidence>
<dbReference type="InterPro" id="IPR020846">
    <property type="entry name" value="MFS_dom"/>
</dbReference>
<protein>
    <submittedName>
        <fullName evidence="12">Facilitated trehalose transporter Tret1</fullName>
    </submittedName>
</protein>
<dbReference type="SUPFAM" id="SSF103473">
    <property type="entry name" value="MFS general substrate transporter"/>
    <property type="match status" value="1"/>
</dbReference>
<evidence type="ECO:0000256" key="1">
    <source>
        <dbReference type="ARBA" id="ARBA00004651"/>
    </source>
</evidence>
<dbReference type="InterPro" id="IPR005829">
    <property type="entry name" value="Sugar_transporter_CS"/>
</dbReference>
<evidence type="ECO:0000256" key="7">
    <source>
        <dbReference type="ARBA" id="ARBA00023136"/>
    </source>
</evidence>
<keyword evidence="7 10" id="KW-0472">Membrane</keyword>
<dbReference type="Gene3D" id="1.20.1250.20">
    <property type="entry name" value="MFS general substrate transporter like domains"/>
    <property type="match status" value="1"/>
</dbReference>
<dbReference type="PANTHER" id="PTHR48021:SF96">
    <property type="entry name" value="FACILITATED TREHALOSE TRANSPORTER TRET1-1-RELATED"/>
    <property type="match status" value="1"/>
</dbReference>
<keyword evidence="4" id="KW-0762">Sugar transport</keyword>
<keyword evidence="13" id="KW-1185">Reference proteome</keyword>
<evidence type="ECO:0000256" key="10">
    <source>
        <dbReference type="SAM" id="Phobius"/>
    </source>
</evidence>
<gene>
    <name evidence="12" type="ORF">Fcan01_23390</name>
</gene>
<evidence type="ECO:0000256" key="8">
    <source>
        <dbReference type="ARBA" id="ARBA00024348"/>
    </source>
</evidence>
<dbReference type="Pfam" id="PF00083">
    <property type="entry name" value="Sugar_tr"/>
    <property type="match status" value="1"/>
</dbReference>
<sequence>MMDEENLSHDSSSSASAKTYRDLEDDKKWKQILIALAISYICISGGNLIGYTSSAIPSIRTGSSVPFLRILENEITMESKDVSLTDVTYRIQEIDNILESTGSEKVETTRLNNCNKEFAELTDSQASWIGGLGPLGAFFGSLLAPIPIKILGPKGVILKLGSYVYVLSWFITALAPNLSYIYISRFLGGLAMGTTFSAVPIYIVETASLKLRGPLGTLSQFLFTIGVLMSFVFGYFLDFRTSALVSGLVVLPNFIILPFIPESPTWLLSKKKIGEAECAFRKIRGFSMEEFQQLSHHRISLDDDVDSASNYSAKQRSSKSLLRSPKEVRSIFVVMFLCIFQQLTGINAVNFYTVTIFEIAAGGNSFLDGHSSAILVALVFCLANVCSYLLIERLGRKCLLIVSTTFISLSAFSLGTYFYLLETEYDTSSLSFVPLASLVTFVLAFSIGYGPLLYVIVAEVLSSRVRSVVTPVAVGVNWLCVFLVAKTFPGLLQALQAYGAFWMYGSFSVVSLLFTIAFVPETKGKSEKQIQDFFVNNNKSVPSTVAA</sequence>
<feature type="transmembrane region" description="Helical" evidence="10">
    <location>
        <begin position="468"/>
        <end position="488"/>
    </location>
</feature>
<feature type="transmembrane region" description="Helical" evidence="10">
    <location>
        <begin position="181"/>
        <end position="203"/>
    </location>
</feature>
<dbReference type="PROSITE" id="PS00217">
    <property type="entry name" value="SUGAR_TRANSPORT_2"/>
    <property type="match status" value="1"/>
</dbReference>
<comment type="subcellular location">
    <subcellularLocation>
        <location evidence="1">Cell membrane</location>
        <topology evidence="1">Multi-pass membrane protein</topology>
    </subcellularLocation>
</comment>
<keyword evidence="3" id="KW-1003">Cell membrane</keyword>
<dbReference type="PROSITE" id="PS50850">
    <property type="entry name" value="MFS"/>
    <property type="match status" value="1"/>
</dbReference>
<evidence type="ECO:0000256" key="4">
    <source>
        <dbReference type="ARBA" id="ARBA00022597"/>
    </source>
</evidence>
<feature type="transmembrane region" description="Helical" evidence="10">
    <location>
        <begin position="156"/>
        <end position="175"/>
    </location>
</feature>
<evidence type="ECO:0000256" key="6">
    <source>
        <dbReference type="ARBA" id="ARBA00022989"/>
    </source>
</evidence>
<dbReference type="OMA" id="MEYTSIV"/>
<dbReference type="NCBIfam" id="TIGR00879">
    <property type="entry name" value="SP"/>
    <property type="match status" value="1"/>
</dbReference>
<dbReference type="GO" id="GO:0022857">
    <property type="term" value="F:transmembrane transporter activity"/>
    <property type="evidence" value="ECO:0007669"/>
    <property type="project" value="InterPro"/>
</dbReference>
<keyword evidence="2 9" id="KW-0813">Transport</keyword>
<dbReference type="InterPro" id="IPR003663">
    <property type="entry name" value="Sugar/inositol_transpt"/>
</dbReference>
<evidence type="ECO:0000256" key="5">
    <source>
        <dbReference type="ARBA" id="ARBA00022692"/>
    </source>
</evidence>
<accession>A0A226D991</accession>
<feature type="transmembrane region" description="Helical" evidence="10">
    <location>
        <begin position="32"/>
        <end position="51"/>
    </location>
</feature>
<feature type="transmembrane region" description="Helical" evidence="10">
    <location>
        <begin position="432"/>
        <end position="456"/>
    </location>
</feature>
<dbReference type="InterPro" id="IPR036259">
    <property type="entry name" value="MFS_trans_sf"/>
</dbReference>
<reference evidence="12 13" key="1">
    <citation type="submission" date="2015-12" db="EMBL/GenBank/DDBJ databases">
        <title>The genome of Folsomia candida.</title>
        <authorList>
            <person name="Faddeeva A."/>
            <person name="Derks M.F."/>
            <person name="Anvar Y."/>
            <person name="Smit S."/>
            <person name="Van Straalen N."/>
            <person name="Roelofs D."/>
        </authorList>
    </citation>
    <scope>NUCLEOTIDE SEQUENCE [LARGE SCALE GENOMIC DNA]</scope>
    <source>
        <strain evidence="12 13">VU population</strain>
        <tissue evidence="12">Whole body</tissue>
    </source>
</reference>